<dbReference type="AlphaFoldDB" id="X1IEL6"/>
<sequence length="58" mass="6390">VISILKYREPRSNVYGYVNNLCFLQAVHEQDQAADPSLQVKNLAISSAVDSLAEKEGP</sequence>
<comment type="caution">
    <text evidence="1">The sequence shown here is derived from an EMBL/GenBank/DDBJ whole genome shotgun (WGS) entry which is preliminary data.</text>
</comment>
<protein>
    <submittedName>
        <fullName evidence="1">Uncharacterized protein</fullName>
    </submittedName>
</protein>
<reference evidence="1" key="1">
    <citation type="journal article" date="2014" name="Front. Microbiol.">
        <title>High frequency of phylogenetically diverse reductive dehalogenase-homologous genes in deep subseafloor sedimentary metagenomes.</title>
        <authorList>
            <person name="Kawai M."/>
            <person name="Futagami T."/>
            <person name="Toyoda A."/>
            <person name="Takaki Y."/>
            <person name="Nishi S."/>
            <person name="Hori S."/>
            <person name="Arai W."/>
            <person name="Tsubouchi T."/>
            <person name="Morono Y."/>
            <person name="Uchiyama I."/>
            <person name="Ito T."/>
            <person name="Fujiyama A."/>
            <person name="Inagaki F."/>
            <person name="Takami H."/>
        </authorList>
    </citation>
    <scope>NUCLEOTIDE SEQUENCE</scope>
    <source>
        <strain evidence="1">Expedition CK06-06</strain>
    </source>
</reference>
<dbReference type="EMBL" id="BARU01035462">
    <property type="protein sequence ID" value="GAH80876.1"/>
    <property type="molecule type" value="Genomic_DNA"/>
</dbReference>
<organism evidence="1">
    <name type="scientific">marine sediment metagenome</name>
    <dbReference type="NCBI Taxonomy" id="412755"/>
    <lineage>
        <taxon>unclassified sequences</taxon>
        <taxon>metagenomes</taxon>
        <taxon>ecological metagenomes</taxon>
    </lineage>
</organism>
<proteinExistence type="predicted"/>
<name>X1IEL6_9ZZZZ</name>
<evidence type="ECO:0000313" key="1">
    <source>
        <dbReference type="EMBL" id="GAH80876.1"/>
    </source>
</evidence>
<feature type="non-terminal residue" evidence="1">
    <location>
        <position position="1"/>
    </location>
</feature>
<accession>X1IEL6</accession>
<gene>
    <name evidence="1" type="ORF">S03H2_55510</name>
</gene>